<dbReference type="KEGG" id="scla:SCLARK_00892"/>
<organism evidence="1 2">
    <name type="scientific">Spiroplasma clarkii</name>
    <dbReference type="NCBI Taxonomy" id="2139"/>
    <lineage>
        <taxon>Bacteria</taxon>
        <taxon>Bacillati</taxon>
        <taxon>Mycoplasmatota</taxon>
        <taxon>Mollicutes</taxon>
        <taxon>Entomoplasmatales</taxon>
        <taxon>Spiroplasmataceae</taxon>
        <taxon>Spiroplasma</taxon>
    </lineage>
</organism>
<dbReference type="RefSeq" id="WP_100254470.1">
    <property type="nucleotide sequence ID" value="NZ_CP015819.1"/>
</dbReference>
<dbReference type="EMBL" id="CP024870">
    <property type="protein sequence ID" value="ATX70918.1"/>
    <property type="molecule type" value="Genomic_DNA"/>
</dbReference>
<keyword evidence="2" id="KW-1185">Reference proteome</keyword>
<protein>
    <recommendedName>
        <fullName evidence="3">Antitoxin SocA-like Panacea domain-containing protein</fullName>
    </recommendedName>
</protein>
<reference evidence="1 2" key="1">
    <citation type="submission" date="2017-11" db="EMBL/GenBank/DDBJ databases">
        <title>Complete genome sequence of Spiroplasma clarkii CN-5 (DSM 19994).</title>
        <authorList>
            <person name="Tsai Y.-M."/>
            <person name="Chang A."/>
            <person name="Lo W.-S."/>
            <person name="Kuo C.-H."/>
        </authorList>
    </citation>
    <scope>NUCLEOTIDE SEQUENCE [LARGE SCALE GENOMIC DNA]</scope>
    <source>
        <strain evidence="1 2">CN-5</strain>
    </source>
</reference>
<proteinExistence type="predicted"/>
<dbReference type="Proteomes" id="UP000231179">
    <property type="component" value="Chromosome"/>
</dbReference>
<gene>
    <name evidence="1" type="ORF">SCLAR_v1c05990</name>
</gene>
<evidence type="ECO:0000313" key="2">
    <source>
        <dbReference type="Proteomes" id="UP000231179"/>
    </source>
</evidence>
<dbReference type="AlphaFoldDB" id="A0A1Y0L0K0"/>
<evidence type="ECO:0000313" key="1">
    <source>
        <dbReference type="EMBL" id="ATX70918.1"/>
    </source>
</evidence>
<sequence>MESSILVGKYLKEFNTELFNSKEIIGFNGKDVYSGEFYLHKIMYLANIFHLLVFEEELIPTSDFLNWENGLVNIRLINPSNEDNIEISNETKVFLKKITIFFSDSKPDELYEIIQSDIAYKNTSLNESINIKKFINFYKEEYAEAIKEFKNL</sequence>
<name>A0A1Y0L0K0_9MOLU</name>
<accession>A0A1Y0L0K0</accession>
<evidence type="ECO:0008006" key="3">
    <source>
        <dbReference type="Google" id="ProtNLM"/>
    </source>
</evidence>